<gene>
    <name evidence="9" type="ORF">KHX94_03945</name>
</gene>
<dbReference type="Proteomes" id="UP000676428">
    <property type="component" value="Chromosome"/>
</dbReference>
<dbReference type="InterPro" id="IPR016205">
    <property type="entry name" value="Glycerol_DH"/>
</dbReference>
<keyword evidence="1" id="KW-0479">Metal-binding</keyword>
<evidence type="ECO:0000256" key="6">
    <source>
        <dbReference type="ARBA" id="ARBA00040132"/>
    </source>
</evidence>
<evidence type="ECO:0000256" key="5">
    <source>
        <dbReference type="ARBA" id="ARBA00039147"/>
    </source>
</evidence>
<dbReference type="CDD" id="cd08171">
    <property type="entry name" value="GlyDH-like"/>
    <property type="match status" value="1"/>
</dbReference>
<evidence type="ECO:0000256" key="4">
    <source>
        <dbReference type="ARBA" id="ARBA00037918"/>
    </source>
</evidence>
<dbReference type="EC" id="1.1.1.6" evidence="5"/>
<evidence type="ECO:0000256" key="7">
    <source>
        <dbReference type="ARBA" id="ARBA00049006"/>
    </source>
</evidence>
<dbReference type="RefSeq" id="WP_213682450.1">
    <property type="nucleotide sequence ID" value="NZ_CP074572.1"/>
</dbReference>
<evidence type="ECO:0000256" key="3">
    <source>
        <dbReference type="ARBA" id="ARBA00023027"/>
    </source>
</evidence>
<evidence type="ECO:0000259" key="8">
    <source>
        <dbReference type="Pfam" id="PF00465"/>
    </source>
</evidence>
<keyword evidence="2" id="KW-0560">Oxidoreductase</keyword>
<dbReference type="SUPFAM" id="SSF56796">
    <property type="entry name" value="Dehydroquinate synthase-like"/>
    <property type="match status" value="1"/>
</dbReference>
<evidence type="ECO:0000313" key="10">
    <source>
        <dbReference type="Proteomes" id="UP000676428"/>
    </source>
</evidence>
<feature type="domain" description="Alcohol dehydrogenase iron-type/glycerol dehydrogenase GldA" evidence="8">
    <location>
        <begin position="10"/>
        <end position="139"/>
    </location>
</feature>
<proteinExistence type="predicted"/>
<evidence type="ECO:0000256" key="2">
    <source>
        <dbReference type="ARBA" id="ARBA00023002"/>
    </source>
</evidence>
<accession>A0ABX8DGG3</accession>
<evidence type="ECO:0000313" key="9">
    <source>
        <dbReference type="EMBL" id="QVK23834.1"/>
    </source>
</evidence>
<keyword evidence="10" id="KW-1185">Reference proteome</keyword>
<dbReference type="PIRSF" id="PIRSF000112">
    <property type="entry name" value="Glycerol_dehydrogenase"/>
    <property type="match status" value="1"/>
</dbReference>
<keyword evidence="3" id="KW-0520">NAD</keyword>
<reference evidence="9 10" key="1">
    <citation type="journal article" date="2012" name="Int. J. Syst. Evol. Microbiol.">
        <title>Shewanella dokdonensis sp. nov., isolated from seawater.</title>
        <authorList>
            <person name="Sung H.R."/>
            <person name="Yoon J.H."/>
            <person name="Ghim S.Y."/>
        </authorList>
    </citation>
    <scope>NUCLEOTIDE SEQUENCE [LARGE SCALE GENOMIC DNA]</scope>
    <source>
        <strain evidence="9 10">DSM 23626</strain>
    </source>
</reference>
<dbReference type="PANTHER" id="PTHR43616">
    <property type="entry name" value="GLYCEROL DEHYDROGENASE"/>
    <property type="match status" value="1"/>
</dbReference>
<dbReference type="EMBL" id="CP074572">
    <property type="protein sequence ID" value="QVK23834.1"/>
    <property type="molecule type" value="Genomic_DNA"/>
</dbReference>
<dbReference type="Gene3D" id="3.40.50.1970">
    <property type="match status" value="1"/>
</dbReference>
<sequence length="372" mass="40338">MSNQTIYLPNYTVGADAYDKIAYITAPYGKKAVVVGGEIAMSKTQQALSDSVENTAITLLGFLWYGGNATLENVQRLQAEPLVQQADMLFAVGGGRACDTVKVLGALLDKPVFTFPTLASNCAACTSLSVMYHEDGSFKDYAYQNHPPLHTFINTQIIAESPVSLFWAGIGDALSKEYEVAYCCRDKQLSHLSQLGLGIAKTCTAPLLTYGKQALEDCRNHRVSAALEEVVLDIIMLTGIVSNCTVHISDHIAPADQYYYNSSLAHCVYYGSSLIPACESHLHGEIVAFGVLCLLKYDANDAEFNRILAFNQALGLPITMADIGLTVDDLPIVAEKAASVIEWRYAPGTPTKAQFIEAIIETDRIGRSLKSS</sequence>
<dbReference type="PANTHER" id="PTHR43616:SF5">
    <property type="entry name" value="GLYCEROL DEHYDROGENASE 1"/>
    <property type="match status" value="1"/>
</dbReference>
<comment type="catalytic activity">
    <reaction evidence="7">
        <text>glycerol + NAD(+) = dihydroxyacetone + NADH + H(+)</text>
        <dbReference type="Rhea" id="RHEA:13769"/>
        <dbReference type="ChEBI" id="CHEBI:15378"/>
        <dbReference type="ChEBI" id="CHEBI:16016"/>
        <dbReference type="ChEBI" id="CHEBI:17754"/>
        <dbReference type="ChEBI" id="CHEBI:57540"/>
        <dbReference type="ChEBI" id="CHEBI:57945"/>
        <dbReference type="EC" id="1.1.1.6"/>
    </reaction>
</comment>
<dbReference type="InterPro" id="IPR001670">
    <property type="entry name" value="ADH_Fe/GldA"/>
</dbReference>
<organism evidence="9 10">
    <name type="scientific">Shewanella dokdonensis</name>
    <dbReference type="NCBI Taxonomy" id="712036"/>
    <lineage>
        <taxon>Bacteria</taxon>
        <taxon>Pseudomonadati</taxon>
        <taxon>Pseudomonadota</taxon>
        <taxon>Gammaproteobacteria</taxon>
        <taxon>Alteromonadales</taxon>
        <taxon>Shewanellaceae</taxon>
        <taxon>Shewanella</taxon>
    </lineage>
</organism>
<evidence type="ECO:0000256" key="1">
    <source>
        <dbReference type="ARBA" id="ARBA00022723"/>
    </source>
</evidence>
<comment type="pathway">
    <text evidence="4">Polyol metabolism; glycerol fermentation; glycerone phosphate from glycerol (oxidative route): step 1/2.</text>
</comment>
<name>A0ABX8DGG3_9GAMM</name>
<protein>
    <recommendedName>
        <fullName evidence="6">Glycerol dehydrogenase</fullName>
        <ecNumber evidence="5">1.1.1.6</ecNumber>
    </recommendedName>
</protein>
<dbReference type="Gene3D" id="1.20.1090.10">
    <property type="entry name" value="Dehydroquinate synthase-like - alpha domain"/>
    <property type="match status" value="1"/>
</dbReference>
<dbReference type="Pfam" id="PF00465">
    <property type="entry name" value="Fe-ADH"/>
    <property type="match status" value="1"/>
</dbReference>